<feature type="transmembrane region" description="Helical" evidence="6">
    <location>
        <begin position="54"/>
        <end position="75"/>
    </location>
</feature>
<comment type="subcellular location">
    <subcellularLocation>
        <location evidence="1">Cell membrane</location>
        <topology evidence="1">Multi-pass membrane protein</topology>
    </subcellularLocation>
</comment>
<feature type="transmembrane region" description="Helical" evidence="6">
    <location>
        <begin position="87"/>
        <end position="106"/>
    </location>
</feature>
<keyword evidence="5 6" id="KW-0472">Membrane</keyword>
<dbReference type="PANTHER" id="PTHR30482:SF10">
    <property type="entry name" value="HIGH-AFFINITY BRANCHED-CHAIN AMINO ACID TRANSPORT PROTEIN BRAE"/>
    <property type="match status" value="1"/>
</dbReference>
<dbReference type="EMBL" id="UOEQ01000045">
    <property type="protein sequence ID" value="VAW14637.1"/>
    <property type="molecule type" value="Genomic_DNA"/>
</dbReference>
<dbReference type="CDD" id="cd06581">
    <property type="entry name" value="TM_PBP1_LivM_like"/>
    <property type="match status" value="1"/>
</dbReference>
<evidence type="ECO:0000256" key="2">
    <source>
        <dbReference type="ARBA" id="ARBA00022475"/>
    </source>
</evidence>
<feature type="transmembrane region" description="Helical" evidence="6">
    <location>
        <begin position="7"/>
        <end position="25"/>
    </location>
</feature>
<feature type="transmembrane region" description="Helical" evidence="6">
    <location>
        <begin position="247"/>
        <end position="268"/>
    </location>
</feature>
<dbReference type="GO" id="GO:0005886">
    <property type="term" value="C:plasma membrane"/>
    <property type="evidence" value="ECO:0007669"/>
    <property type="project" value="UniProtKB-SubCell"/>
</dbReference>
<evidence type="ECO:0000256" key="5">
    <source>
        <dbReference type="ARBA" id="ARBA00023136"/>
    </source>
</evidence>
<gene>
    <name evidence="7" type="ORF">MNBD_ALPHA11-965</name>
</gene>
<proteinExistence type="predicted"/>
<evidence type="ECO:0000256" key="6">
    <source>
        <dbReference type="SAM" id="Phobius"/>
    </source>
</evidence>
<keyword evidence="3 6" id="KW-0812">Transmembrane</keyword>
<dbReference type="GO" id="GO:0015658">
    <property type="term" value="F:branched-chain amino acid transmembrane transporter activity"/>
    <property type="evidence" value="ECO:0007669"/>
    <property type="project" value="InterPro"/>
</dbReference>
<dbReference type="InterPro" id="IPR043428">
    <property type="entry name" value="LivM-like"/>
</dbReference>
<dbReference type="Pfam" id="PF02653">
    <property type="entry name" value="BPD_transp_2"/>
    <property type="match status" value="1"/>
</dbReference>
<evidence type="ECO:0000256" key="1">
    <source>
        <dbReference type="ARBA" id="ARBA00004651"/>
    </source>
</evidence>
<dbReference type="InterPro" id="IPR001851">
    <property type="entry name" value="ABC_transp_permease"/>
</dbReference>
<feature type="transmembrane region" description="Helical" evidence="6">
    <location>
        <begin position="189"/>
        <end position="205"/>
    </location>
</feature>
<dbReference type="AlphaFoldDB" id="A0A3B0TMR0"/>
<name>A0A3B0TMR0_9ZZZZ</name>
<feature type="transmembrane region" description="Helical" evidence="6">
    <location>
        <begin position="334"/>
        <end position="364"/>
    </location>
</feature>
<dbReference type="PANTHER" id="PTHR30482">
    <property type="entry name" value="HIGH-AFFINITY BRANCHED-CHAIN AMINO ACID TRANSPORT SYSTEM PERMEASE"/>
    <property type="match status" value="1"/>
</dbReference>
<reference evidence="7" key="1">
    <citation type="submission" date="2018-06" db="EMBL/GenBank/DDBJ databases">
        <authorList>
            <person name="Zhirakovskaya E."/>
        </authorList>
    </citation>
    <scope>NUCLEOTIDE SEQUENCE</scope>
</reference>
<keyword evidence="2" id="KW-1003">Cell membrane</keyword>
<sequence length="425" mass="45828">MIRRAALLYFGLAGLIILVALVMGAPFTVRLSVEALALSLIALGLNIQWGYGGLFNFGVMGFIMVGGFAVTFISVPVNIEFWGSDGPYMLLKALIAAGIGALLIMGANRLHRVGATPGWHRSAQVAAWIVAYIMYRSQIDPAAKYIEAEAGFVGGLGLPVIFGWMFGGLLAAGIAYIIGKIALGLRTDYLAIATIGISEIIRALIKNMDWLTRGTLTVSPVPWPVPLPQDYQAFGVDTFNSFVFARAGYLAVVIVVVIIALFLIQRAYGGPWGRMMRAIRDNHISAASMGKDVKSRQLEIFIFGAVLMGIGGAILTSFAQIYDPGGYQPINHTFIIWVMVIVGGAGNNFGALFGGVFIYIVWVLSEPISQAMFINISQFSEGVGWGAIPDIESRSLQMRVFVLGLVITLALRYAPKGLIPEVVRK</sequence>
<evidence type="ECO:0000256" key="3">
    <source>
        <dbReference type="ARBA" id="ARBA00022692"/>
    </source>
</evidence>
<evidence type="ECO:0000256" key="4">
    <source>
        <dbReference type="ARBA" id="ARBA00022989"/>
    </source>
</evidence>
<accession>A0A3B0TMR0</accession>
<protein>
    <submittedName>
        <fullName evidence="7">Branched-chain amino acid transport system permease protein LivM (TC 3.A.1.4.1)</fullName>
    </submittedName>
</protein>
<evidence type="ECO:0000313" key="7">
    <source>
        <dbReference type="EMBL" id="VAW14637.1"/>
    </source>
</evidence>
<feature type="transmembrane region" description="Helical" evidence="6">
    <location>
        <begin position="155"/>
        <end position="177"/>
    </location>
</feature>
<feature type="transmembrane region" description="Helical" evidence="6">
    <location>
        <begin position="300"/>
        <end position="322"/>
    </location>
</feature>
<keyword evidence="4 6" id="KW-1133">Transmembrane helix</keyword>
<organism evidence="7">
    <name type="scientific">hydrothermal vent metagenome</name>
    <dbReference type="NCBI Taxonomy" id="652676"/>
    <lineage>
        <taxon>unclassified sequences</taxon>
        <taxon>metagenomes</taxon>
        <taxon>ecological metagenomes</taxon>
    </lineage>
</organism>